<keyword evidence="2" id="KW-1185">Reference proteome</keyword>
<evidence type="ECO:0000313" key="1">
    <source>
        <dbReference type="EMBL" id="KAI0090692.1"/>
    </source>
</evidence>
<sequence>MSSPLLNSTAPLPIRFVIVGGGISGLSAAYTLCKAGHEVRVLEKAPGLGYPSSGIRVPPNMSKILKKWVGKEELDKLAVLNVASPCIDINSGVCIGVTPWEPTVMAETGGEFLMMKHEDVHRLVYRLAISAGAEVNFGVSVANVSPGSPTPCVTLSSGETIDTDVVIGADGRSSIVRPVVCDFEDNEDPCPTGTTVYSGVVAAEQLKGDPKLEHFIKSDEWAIGFGTGMTICCFPVSAKSELAFALFLPDECADPSLSQSETPESWYNSVPTSSIQPEGLALYLRRLMLKAPTLCRSQWLQRDQAEEWVDESGRIVLLGEAAHPFPPGTTYATAAGLEDAVVLGTLFSHLSSTNQITTLLNAYQEIRETRCRILAHTDTSNASLMMLPPGPARDARDRILSAPKNEWDEDSATRKEFDGLAELFGYEAEDAAMQWWVDWGRYIHDRSPTRTVSASPSLSVEKLSLSSPEC</sequence>
<dbReference type="Proteomes" id="UP001055072">
    <property type="component" value="Unassembled WGS sequence"/>
</dbReference>
<reference evidence="1" key="1">
    <citation type="journal article" date="2021" name="Environ. Microbiol.">
        <title>Gene family expansions and transcriptome signatures uncover fungal adaptations to wood decay.</title>
        <authorList>
            <person name="Hage H."/>
            <person name="Miyauchi S."/>
            <person name="Viragh M."/>
            <person name="Drula E."/>
            <person name="Min B."/>
            <person name="Chaduli D."/>
            <person name="Navarro D."/>
            <person name="Favel A."/>
            <person name="Norest M."/>
            <person name="Lesage-Meessen L."/>
            <person name="Balint B."/>
            <person name="Merenyi Z."/>
            <person name="de Eugenio L."/>
            <person name="Morin E."/>
            <person name="Martinez A.T."/>
            <person name="Baldrian P."/>
            <person name="Stursova M."/>
            <person name="Martinez M.J."/>
            <person name="Novotny C."/>
            <person name="Magnuson J.K."/>
            <person name="Spatafora J.W."/>
            <person name="Maurice S."/>
            <person name="Pangilinan J."/>
            <person name="Andreopoulos W."/>
            <person name="LaButti K."/>
            <person name="Hundley H."/>
            <person name="Na H."/>
            <person name="Kuo A."/>
            <person name="Barry K."/>
            <person name="Lipzen A."/>
            <person name="Henrissat B."/>
            <person name="Riley R."/>
            <person name="Ahrendt S."/>
            <person name="Nagy L.G."/>
            <person name="Grigoriev I.V."/>
            <person name="Martin F."/>
            <person name="Rosso M.N."/>
        </authorList>
    </citation>
    <scope>NUCLEOTIDE SEQUENCE</scope>
    <source>
        <strain evidence="1">CBS 384.51</strain>
    </source>
</reference>
<name>A0ACB8U8H7_9APHY</name>
<dbReference type="EMBL" id="MU274907">
    <property type="protein sequence ID" value="KAI0090692.1"/>
    <property type="molecule type" value="Genomic_DNA"/>
</dbReference>
<organism evidence="1 2">
    <name type="scientific">Irpex rosettiformis</name>
    <dbReference type="NCBI Taxonomy" id="378272"/>
    <lineage>
        <taxon>Eukaryota</taxon>
        <taxon>Fungi</taxon>
        <taxon>Dikarya</taxon>
        <taxon>Basidiomycota</taxon>
        <taxon>Agaricomycotina</taxon>
        <taxon>Agaricomycetes</taxon>
        <taxon>Polyporales</taxon>
        <taxon>Irpicaceae</taxon>
        <taxon>Irpex</taxon>
    </lineage>
</organism>
<protein>
    <submittedName>
        <fullName evidence="1">FAD/NAD(P)-binding domain-containing protein</fullName>
    </submittedName>
</protein>
<proteinExistence type="predicted"/>
<comment type="caution">
    <text evidence="1">The sequence shown here is derived from an EMBL/GenBank/DDBJ whole genome shotgun (WGS) entry which is preliminary data.</text>
</comment>
<evidence type="ECO:0000313" key="2">
    <source>
        <dbReference type="Proteomes" id="UP001055072"/>
    </source>
</evidence>
<accession>A0ACB8U8H7</accession>
<gene>
    <name evidence="1" type="ORF">BDY19DRAFT_992117</name>
</gene>